<proteinExistence type="inferred from homology"/>
<name>A0A182JJ12_ANOAO</name>
<keyword evidence="3" id="KW-0678">Repressor</keyword>
<dbReference type="Pfam" id="PF04858">
    <property type="entry name" value="TH1"/>
    <property type="match status" value="1"/>
</dbReference>
<sequence>MDKNPKQPAAAAEEACCQLSPSGTNLAIDAIKPAANVAQIRRYCLSAAGVRILDLELHAQNPFSGMLVKSFDPKKADEIFLDRGGVNEFSMQQCTGFRSVVYGLVDEYPECLWVKYSLRRMSEAGYKCEVDCFLTATRQAKEFMDALNSAIANNFDRSAIGVLTELVCQMLYMHVYIMVLRQELSLESKLGQMMKIATRYIIGYAYERKLQVGCISIALERLNSFPQIHKALSSIVASNVLSSRDVTELYSCCNSLKLQPYFLMQDSLVMDLLVDSLFRVDVEQDKYLKMRIDLLGYVSGAPSVGEEWSAMITKIHTICKEWPKNQAQGCDRCVEDISGAIHHPVIGACVLRWIEDMVAEPHYFSRCSPVECFMKLVDILSIHHSALHGRILHMLIRLFEGTRNKEGWDIMKHKLYDRLIVLAKQGYVQADRYINLCYERGDIIRRFM</sequence>
<evidence type="ECO:0000313" key="7">
    <source>
        <dbReference type="EnsemblMetazoa" id="AATE018979-PA.1"/>
    </source>
</evidence>
<dbReference type="GO" id="GO:0003723">
    <property type="term" value="F:RNA binding"/>
    <property type="evidence" value="ECO:0007669"/>
    <property type="project" value="TreeGrafter"/>
</dbReference>
<dbReference type="PANTHER" id="PTHR12144">
    <property type="entry name" value="NEGATIVE ELONGATION FACTOR D"/>
    <property type="match status" value="1"/>
</dbReference>
<evidence type="ECO:0000256" key="4">
    <source>
        <dbReference type="ARBA" id="ARBA00023015"/>
    </source>
</evidence>
<reference evidence="7" key="1">
    <citation type="submission" date="2022-08" db="UniProtKB">
        <authorList>
            <consortium name="EnsemblMetazoa"/>
        </authorList>
    </citation>
    <scope>IDENTIFICATION</scope>
    <source>
        <strain evidence="7">EBRO</strain>
    </source>
</reference>
<dbReference type="AlphaFoldDB" id="A0A182JJ12"/>
<accession>A0A182JJ12</accession>
<evidence type="ECO:0000256" key="2">
    <source>
        <dbReference type="ARBA" id="ARBA00005726"/>
    </source>
</evidence>
<keyword evidence="4" id="KW-0805">Transcription regulation</keyword>
<dbReference type="VEuPathDB" id="VectorBase:AATE018979"/>
<keyword evidence="5" id="KW-0804">Transcription</keyword>
<dbReference type="PANTHER" id="PTHR12144:SF0">
    <property type="entry name" value="NEGATIVE ELONGATION FACTOR C_D"/>
    <property type="match status" value="1"/>
</dbReference>
<comment type="subcellular location">
    <subcellularLocation>
        <location evidence="1">Nucleus</location>
    </subcellularLocation>
</comment>
<dbReference type="GO" id="GO:0032021">
    <property type="term" value="C:NELF complex"/>
    <property type="evidence" value="ECO:0007669"/>
    <property type="project" value="TreeGrafter"/>
</dbReference>
<protein>
    <submittedName>
        <fullName evidence="7">Uncharacterized protein</fullName>
    </submittedName>
</protein>
<evidence type="ECO:0000256" key="1">
    <source>
        <dbReference type="ARBA" id="ARBA00004123"/>
    </source>
</evidence>
<dbReference type="InterPro" id="IPR006942">
    <property type="entry name" value="TH1"/>
</dbReference>
<dbReference type="GO" id="GO:0034244">
    <property type="term" value="P:negative regulation of transcription elongation by RNA polymerase II"/>
    <property type="evidence" value="ECO:0007669"/>
    <property type="project" value="TreeGrafter"/>
</dbReference>
<comment type="similarity">
    <text evidence="2">Belongs to the NELF-D family.</text>
</comment>
<evidence type="ECO:0000256" key="3">
    <source>
        <dbReference type="ARBA" id="ARBA00022491"/>
    </source>
</evidence>
<dbReference type="STRING" id="41427.A0A182JJ12"/>
<keyword evidence="6" id="KW-0539">Nucleus</keyword>
<evidence type="ECO:0000256" key="6">
    <source>
        <dbReference type="ARBA" id="ARBA00023242"/>
    </source>
</evidence>
<evidence type="ECO:0000256" key="5">
    <source>
        <dbReference type="ARBA" id="ARBA00023163"/>
    </source>
</evidence>
<dbReference type="EnsemblMetazoa" id="AATE018979-RA">
    <property type="protein sequence ID" value="AATE018979-PA.1"/>
    <property type="gene ID" value="AATE018979"/>
</dbReference>
<organism evidence="7">
    <name type="scientific">Anopheles atroparvus</name>
    <name type="common">European mosquito</name>
    <dbReference type="NCBI Taxonomy" id="41427"/>
    <lineage>
        <taxon>Eukaryota</taxon>
        <taxon>Metazoa</taxon>
        <taxon>Ecdysozoa</taxon>
        <taxon>Arthropoda</taxon>
        <taxon>Hexapoda</taxon>
        <taxon>Insecta</taxon>
        <taxon>Pterygota</taxon>
        <taxon>Neoptera</taxon>
        <taxon>Endopterygota</taxon>
        <taxon>Diptera</taxon>
        <taxon>Nematocera</taxon>
        <taxon>Culicoidea</taxon>
        <taxon>Culicidae</taxon>
        <taxon>Anophelinae</taxon>
        <taxon>Anopheles</taxon>
    </lineage>
</organism>